<organism evidence="2 3">
    <name type="scientific">Sinanodonta woodiana</name>
    <name type="common">Chinese pond mussel</name>
    <name type="synonym">Anodonta woodiana</name>
    <dbReference type="NCBI Taxonomy" id="1069815"/>
    <lineage>
        <taxon>Eukaryota</taxon>
        <taxon>Metazoa</taxon>
        <taxon>Spiralia</taxon>
        <taxon>Lophotrochozoa</taxon>
        <taxon>Mollusca</taxon>
        <taxon>Bivalvia</taxon>
        <taxon>Autobranchia</taxon>
        <taxon>Heteroconchia</taxon>
        <taxon>Palaeoheterodonta</taxon>
        <taxon>Unionida</taxon>
        <taxon>Unionoidea</taxon>
        <taxon>Unionidae</taxon>
        <taxon>Unioninae</taxon>
        <taxon>Sinanodonta</taxon>
    </lineage>
</organism>
<proteinExistence type="predicted"/>
<protein>
    <recommendedName>
        <fullName evidence="1">Arb2 domain-containing protein</fullName>
    </recommendedName>
</protein>
<evidence type="ECO:0000259" key="1">
    <source>
        <dbReference type="Pfam" id="PF22749"/>
    </source>
</evidence>
<comment type="caution">
    <text evidence="2">The sequence shown here is derived from an EMBL/GenBank/DDBJ whole genome shotgun (WGS) entry which is preliminary data.</text>
</comment>
<gene>
    <name evidence="2" type="ORF">ACJMK2_042824</name>
</gene>
<dbReference type="Pfam" id="PF22749">
    <property type="entry name" value="Arb2"/>
    <property type="match status" value="1"/>
</dbReference>
<reference evidence="2 3" key="1">
    <citation type="submission" date="2024-11" db="EMBL/GenBank/DDBJ databases">
        <title>Chromosome-level genome assembly of the freshwater bivalve Anodonta woodiana.</title>
        <authorList>
            <person name="Chen X."/>
        </authorList>
    </citation>
    <scope>NUCLEOTIDE SEQUENCE [LARGE SCALE GENOMIC DNA]</scope>
    <source>
        <strain evidence="2">MN2024</strain>
        <tissue evidence="2">Gills</tissue>
    </source>
</reference>
<feature type="non-terminal residue" evidence="2">
    <location>
        <position position="1"/>
    </location>
</feature>
<feature type="domain" description="Arb2" evidence="1">
    <location>
        <begin position="3"/>
        <end position="64"/>
    </location>
</feature>
<dbReference type="PANTHER" id="PTHR21357:SF4">
    <property type="entry name" value="FAM172 FAMILY PROTEIN HOMOLOG CG10038"/>
    <property type="match status" value="1"/>
</dbReference>
<dbReference type="AlphaFoldDB" id="A0ABD3VV10"/>
<sequence>ILTNHIYNLMETEQNMKRVYLPRNAGDDEPRSFVFVSNNIKTNGDKLMILIHGSGAVRAGQWAR</sequence>
<accession>A0ABD3VV10</accession>
<evidence type="ECO:0000313" key="3">
    <source>
        <dbReference type="Proteomes" id="UP001634394"/>
    </source>
</evidence>
<keyword evidence="3" id="KW-1185">Reference proteome</keyword>
<dbReference type="InterPro" id="IPR048263">
    <property type="entry name" value="Arb2"/>
</dbReference>
<feature type="non-terminal residue" evidence="2">
    <location>
        <position position="64"/>
    </location>
</feature>
<dbReference type="Proteomes" id="UP001634394">
    <property type="component" value="Unassembled WGS sequence"/>
</dbReference>
<dbReference type="EMBL" id="JBJQND010000009">
    <property type="protein sequence ID" value="KAL3865434.1"/>
    <property type="molecule type" value="Genomic_DNA"/>
</dbReference>
<evidence type="ECO:0000313" key="2">
    <source>
        <dbReference type="EMBL" id="KAL3865434.1"/>
    </source>
</evidence>
<dbReference type="PANTHER" id="PTHR21357">
    <property type="entry name" value="FAM172 FAMILY PROTEIN HOMOLOG CG10038"/>
    <property type="match status" value="1"/>
</dbReference>
<dbReference type="InterPro" id="IPR053858">
    <property type="entry name" value="Arb2_dom"/>
</dbReference>
<name>A0ABD3VV10_SINWO</name>